<dbReference type="AlphaFoldDB" id="A0A009ISL6"/>
<dbReference type="Proteomes" id="UP000020595">
    <property type="component" value="Unassembled WGS sequence"/>
</dbReference>
<reference evidence="1 2" key="1">
    <citation type="submission" date="2014-02" db="EMBL/GenBank/DDBJ databases">
        <title>Comparative genomics and transcriptomics to identify genetic mechanisms underlying the emergence of carbapenem resistant Acinetobacter baumannii (CRAb).</title>
        <authorList>
            <person name="Harris A.D."/>
            <person name="Johnson K.J."/>
            <person name="George J."/>
            <person name="Shefchek K."/>
            <person name="Daugherty S.C."/>
            <person name="Parankush S."/>
            <person name="Sadzewicz L."/>
            <person name="Tallon L."/>
            <person name="Sengamalay N."/>
            <person name="Hazen T.H."/>
            <person name="Rasko D.A."/>
        </authorList>
    </citation>
    <scope>NUCLEOTIDE SEQUENCE [LARGE SCALE GENOMIC DNA]</scope>
    <source>
        <strain evidence="1 2">1295743</strain>
    </source>
</reference>
<accession>A0A009ISL6</accession>
<organism evidence="1 2">
    <name type="scientific">Acinetobacter baumannii (strain 1295743)</name>
    <dbReference type="NCBI Taxonomy" id="1310613"/>
    <lineage>
        <taxon>Bacteria</taxon>
        <taxon>Pseudomonadati</taxon>
        <taxon>Pseudomonadota</taxon>
        <taxon>Gammaproteobacteria</taxon>
        <taxon>Moraxellales</taxon>
        <taxon>Moraxellaceae</taxon>
        <taxon>Acinetobacter</taxon>
        <taxon>Acinetobacter calcoaceticus/baumannii complex</taxon>
    </lineage>
</organism>
<evidence type="ECO:0000313" key="2">
    <source>
        <dbReference type="Proteomes" id="UP000020595"/>
    </source>
</evidence>
<protein>
    <recommendedName>
        <fullName evidence="3">CheW-like domain-containing protein</fullName>
    </recommendedName>
</protein>
<name>A0A009ISL6_ACIB9</name>
<dbReference type="EMBL" id="JEWH01000001">
    <property type="protein sequence ID" value="EXB07709.1"/>
    <property type="molecule type" value="Genomic_DNA"/>
</dbReference>
<dbReference type="RefSeq" id="WP_000678930.1">
    <property type="nucleotide sequence ID" value="NZ_JEWH01000001.1"/>
</dbReference>
<evidence type="ECO:0008006" key="3">
    <source>
        <dbReference type="Google" id="ProtNLM"/>
    </source>
</evidence>
<evidence type="ECO:0000313" key="1">
    <source>
        <dbReference type="EMBL" id="EXB07709.1"/>
    </source>
</evidence>
<dbReference type="PATRIC" id="fig|1310613.3.peg.104"/>
<sequence>MKGSVNTSLIANMDQQELQHLITVSTGFIDAYIIECNDQVPMLLPQNIVLSAMDVKNGVKHIEWHDVKLPVYSVHSAIDQHAVALVIEGEDISQRFALICKTMPVSTRLRISEIVDEMDEYEAEQHPAVFKYVRMQDQRYYIPNLEYIEKSLGL</sequence>
<comment type="caution">
    <text evidence="1">The sequence shown here is derived from an EMBL/GenBank/DDBJ whole genome shotgun (WGS) entry which is preliminary data.</text>
</comment>
<gene>
    <name evidence="1" type="ORF">J512_0103</name>
</gene>
<proteinExistence type="predicted"/>